<dbReference type="EMBL" id="JAPYKS010000003">
    <property type="protein sequence ID" value="MEI9408119.1"/>
    <property type="molecule type" value="Genomic_DNA"/>
</dbReference>
<gene>
    <name evidence="1" type="ORF">O7A60_04950</name>
</gene>
<evidence type="ECO:0000313" key="1">
    <source>
        <dbReference type="EMBL" id="MEI9408119.1"/>
    </source>
</evidence>
<evidence type="ECO:0000313" key="2">
    <source>
        <dbReference type="Proteomes" id="UP001387293"/>
    </source>
</evidence>
<proteinExistence type="predicted"/>
<dbReference type="RefSeq" id="WP_337105293.1">
    <property type="nucleotide sequence ID" value="NZ_JAPYKS010000003.1"/>
</dbReference>
<dbReference type="Proteomes" id="UP001387293">
    <property type="component" value="Unassembled WGS sequence"/>
</dbReference>
<evidence type="ECO:0008006" key="3">
    <source>
        <dbReference type="Google" id="ProtNLM"/>
    </source>
</evidence>
<sequence>MAGVLSPSCGVLSFVLLIENWLTLAKLRHTGASRFESLPRATSGECFLNFKRRVGRDDQNKRPWSDQLRI</sequence>
<accession>A0ABU8KQX1</accession>
<comment type="caution">
    <text evidence="1">The sequence shown here is derived from an EMBL/GenBank/DDBJ whole genome shotgun (WGS) entry which is preliminary data.</text>
</comment>
<name>A0ABU8KQX1_9HYPH</name>
<protein>
    <recommendedName>
        <fullName evidence="3">Secreted protein</fullName>
    </recommendedName>
</protein>
<keyword evidence="2" id="KW-1185">Reference proteome</keyword>
<organism evidence="1 2">
    <name type="scientific">Mesorhizobium salmacidum</name>
    <dbReference type="NCBI Taxonomy" id="3015171"/>
    <lineage>
        <taxon>Bacteria</taxon>
        <taxon>Pseudomonadati</taxon>
        <taxon>Pseudomonadota</taxon>
        <taxon>Alphaproteobacteria</taxon>
        <taxon>Hyphomicrobiales</taxon>
        <taxon>Phyllobacteriaceae</taxon>
        <taxon>Mesorhizobium</taxon>
    </lineage>
</organism>
<reference evidence="1 2" key="1">
    <citation type="submission" date="2022-12" db="EMBL/GenBank/DDBJ databases">
        <authorList>
            <person name="Muema E."/>
        </authorList>
    </citation>
    <scope>NUCLEOTIDE SEQUENCE [LARGE SCALE GENOMIC DNA]</scope>
    <source>
        <strain evidence="2">1326</strain>
    </source>
</reference>